<dbReference type="AlphaFoldDB" id="A0A139XG75"/>
<evidence type="ECO:0000313" key="4">
    <source>
        <dbReference type="Proteomes" id="UP000076925"/>
    </source>
</evidence>
<evidence type="ECO:0000256" key="2">
    <source>
        <dbReference type="ARBA" id="ARBA00023002"/>
    </source>
</evidence>
<dbReference type="InterPro" id="IPR050259">
    <property type="entry name" value="SDR"/>
</dbReference>
<dbReference type="Gene3D" id="3.40.50.720">
    <property type="entry name" value="NAD(P)-binding Rossmann-like Domain"/>
    <property type="match status" value="1"/>
</dbReference>
<dbReference type="EMBL" id="ANNX02000012">
    <property type="protein sequence ID" value="KYC43688.1"/>
    <property type="molecule type" value="Genomic_DNA"/>
</dbReference>
<evidence type="ECO:0000256" key="1">
    <source>
        <dbReference type="ARBA" id="ARBA00006484"/>
    </source>
</evidence>
<proteinExistence type="inferred from homology"/>
<comment type="similarity">
    <text evidence="1">Belongs to the short-chain dehydrogenases/reductases (SDR) family.</text>
</comment>
<dbReference type="GO" id="GO:0016491">
    <property type="term" value="F:oxidoreductase activity"/>
    <property type="evidence" value="ECO:0007669"/>
    <property type="project" value="UniProtKB-KW"/>
</dbReference>
<accession>A0A139XG75</accession>
<gene>
    <name evidence="3" type="ORF">WA1_00525</name>
</gene>
<dbReference type="STRING" id="128403.WA1_00525"/>
<keyword evidence="4" id="KW-1185">Reference proteome</keyword>
<dbReference type="PANTHER" id="PTHR42879:SF2">
    <property type="entry name" value="3-OXOACYL-[ACYL-CARRIER-PROTEIN] REDUCTASE FABG"/>
    <property type="match status" value="1"/>
</dbReference>
<dbReference type="PRINTS" id="PR00080">
    <property type="entry name" value="SDRFAMILY"/>
</dbReference>
<dbReference type="FunFam" id="3.40.50.720:FF:000084">
    <property type="entry name" value="Short-chain dehydrogenase reductase"/>
    <property type="match status" value="1"/>
</dbReference>
<dbReference type="RefSeq" id="WP_017742186.1">
    <property type="nucleotide sequence ID" value="NZ_KQ976354.1"/>
</dbReference>
<dbReference type="PRINTS" id="PR00081">
    <property type="entry name" value="GDHRDH"/>
</dbReference>
<dbReference type="SUPFAM" id="SSF51735">
    <property type="entry name" value="NAD(P)-binding Rossmann-fold domains"/>
    <property type="match status" value="1"/>
</dbReference>
<name>A0A139XG75_9CYAN</name>
<protein>
    <submittedName>
        <fullName evidence="3">Short-chain dehydrogenase</fullName>
    </submittedName>
</protein>
<organism evidence="3 4">
    <name type="scientific">Scytonema hofmannii PCC 7110</name>
    <dbReference type="NCBI Taxonomy" id="128403"/>
    <lineage>
        <taxon>Bacteria</taxon>
        <taxon>Bacillati</taxon>
        <taxon>Cyanobacteriota</taxon>
        <taxon>Cyanophyceae</taxon>
        <taxon>Nostocales</taxon>
        <taxon>Scytonemataceae</taxon>
        <taxon>Scytonema</taxon>
    </lineage>
</organism>
<evidence type="ECO:0000313" key="3">
    <source>
        <dbReference type="EMBL" id="KYC43688.1"/>
    </source>
</evidence>
<keyword evidence="2" id="KW-0560">Oxidoreductase</keyword>
<dbReference type="InterPro" id="IPR002347">
    <property type="entry name" value="SDR_fam"/>
</dbReference>
<comment type="caution">
    <text evidence="3">The sequence shown here is derived from an EMBL/GenBank/DDBJ whole genome shotgun (WGS) entry which is preliminary data.</text>
</comment>
<dbReference type="OrthoDB" id="560660at2"/>
<reference evidence="3 4" key="1">
    <citation type="journal article" date="2013" name="Genome Biol. Evol.">
        <title>Genomes of Stigonematalean cyanobacteria (subsection V) and the evolution of oxygenic photosynthesis from prokaryotes to plastids.</title>
        <authorList>
            <person name="Dagan T."/>
            <person name="Roettger M."/>
            <person name="Stucken K."/>
            <person name="Landan G."/>
            <person name="Koch R."/>
            <person name="Major P."/>
            <person name="Gould S.B."/>
            <person name="Goremykin V.V."/>
            <person name="Rippka R."/>
            <person name="Tandeau de Marsac N."/>
            <person name="Gugger M."/>
            <person name="Lockhart P.J."/>
            <person name="Allen J.F."/>
            <person name="Brune I."/>
            <person name="Maus I."/>
            <person name="Puhler A."/>
            <person name="Martin W.F."/>
        </authorList>
    </citation>
    <scope>NUCLEOTIDE SEQUENCE [LARGE SCALE GENOMIC DNA]</scope>
    <source>
        <strain evidence="3 4">PCC 7110</strain>
    </source>
</reference>
<dbReference type="InterPro" id="IPR036291">
    <property type="entry name" value="NAD(P)-bd_dom_sf"/>
</dbReference>
<dbReference type="Proteomes" id="UP000076925">
    <property type="component" value="Unassembled WGS sequence"/>
</dbReference>
<sequence length="260" mass="28296">MESKKLVREIAVITGSDSGIGQATAIAFAREGADVAVTYLEDRQGAEHTQQLIEEAGQKAIIAQLDQSKPENVERLFKEVQDKLGTPTILVNNASIDSAGVSVKDMSYERWDRAIKTNLYGPFFCCQQFIRGIEGSQKRGVIINITSVHQEIPRAGAADYDVAKGGLRNLTRTLALELADKQINVNNIAPGMVLTPFNQSAMDDPSVWKQQVQSIPMKRAAEPQEIAHAAVFLASKDGRYIHGTTLFIDGGLMQNLGQGA</sequence>
<dbReference type="PANTHER" id="PTHR42879">
    <property type="entry name" value="3-OXOACYL-(ACYL-CARRIER-PROTEIN) REDUCTASE"/>
    <property type="match status" value="1"/>
</dbReference>
<dbReference type="Pfam" id="PF13561">
    <property type="entry name" value="adh_short_C2"/>
    <property type="match status" value="1"/>
</dbReference>